<evidence type="ECO:0000313" key="2">
    <source>
        <dbReference type="EMBL" id="KAF6796450.1"/>
    </source>
</evidence>
<feature type="transmembrane region" description="Helical" evidence="1">
    <location>
        <begin position="48"/>
        <end position="75"/>
    </location>
</feature>
<sequence>MIVFLDFFLWLAKKLCRHLAEFMTDNQLGSIAIFAPIFVVPRSYSLRIILTVAFLELTSLQNAAYASLLLVFILWDDSILDVTATAFPKLLGPLMSAAMPVFVNVSTVLIGNTVDFWWHPTQLMPSDFCANAFDTVSFITALAGSWYFADSNGAQTPAACPAKDEPTDANSAGTSS</sequence>
<accession>A0A8H6MKN1</accession>
<keyword evidence="3" id="KW-1185">Reference proteome</keyword>
<protein>
    <submittedName>
        <fullName evidence="2">Uncharacterized protein</fullName>
    </submittedName>
</protein>
<proteinExistence type="predicted"/>
<reference evidence="2 3" key="1">
    <citation type="journal article" date="2020" name="Phytopathology">
        <title>Genome Sequence Resources of Colletotrichum truncatum, C. plurivorum, C. musicola, and C. sojae: Four Species Pathogenic to Soybean (Glycine max).</title>
        <authorList>
            <person name="Rogerio F."/>
            <person name="Boufleur T.R."/>
            <person name="Ciampi-Guillardi M."/>
            <person name="Sukno S.A."/>
            <person name="Thon M.R."/>
            <person name="Massola Junior N.S."/>
            <person name="Baroncelli R."/>
        </authorList>
    </citation>
    <scope>NUCLEOTIDE SEQUENCE [LARGE SCALE GENOMIC DNA]</scope>
    <source>
        <strain evidence="2 3">LFN0009</strain>
    </source>
</reference>
<evidence type="ECO:0000256" key="1">
    <source>
        <dbReference type="SAM" id="Phobius"/>
    </source>
</evidence>
<gene>
    <name evidence="2" type="ORF">CSOJ01_13174</name>
</gene>
<feature type="transmembrane region" description="Helical" evidence="1">
    <location>
        <begin position="95"/>
        <end position="118"/>
    </location>
</feature>
<keyword evidence="1" id="KW-1133">Transmembrane helix</keyword>
<keyword evidence="1" id="KW-0812">Transmembrane</keyword>
<comment type="caution">
    <text evidence="2">The sequence shown here is derived from an EMBL/GenBank/DDBJ whole genome shotgun (WGS) entry which is preliminary data.</text>
</comment>
<dbReference type="AlphaFoldDB" id="A0A8H6MKN1"/>
<evidence type="ECO:0000313" key="3">
    <source>
        <dbReference type="Proteomes" id="UP000652219"/>
    </source>
</evidence>
<dbReference type="Proteomes" id="UP000652219">
    <property type="component" value="Unassembled WGS sequence"/>
</dbReference>
<keyword evidence="1" id="KW-0472">Membrane</keyword>
<name>A0A8H6MKN1_9PEZI</name>
<dbReference type="EMBL" id="WIGN01000369">
    <property type="protein sequence ID" value="KAF6796450.1"/>
    <property type="molecule type" value="Genomic_DNA"/>
</dbReference>
<organism evidence="2 3">
    <name type="scientific">Colletotrichum sojae</name>
    <dbReference type="NCBI Taxonomy" id="2175907"/>
    <lineage>
        <taxon>Eukaryota</taxon>
        <taxon>Fungi</taxon>
        <taxon>Dikarya</taxon>
        <taxon>Ascomycota</taxon>
        <taxon>Pezizomycotina</taxon>
        <taxon>Sordariomycetes</taxon>
        <taxon>Hypocreomycetidae</taxon>
        <taxon>Glomerellales</taxon>
        <taxon>Glomerellaceae</taxon>
        <taxon>Colletotrichum</taxon>
        <taxon>Colletotrichum orchidearum species complex</taxon>
    </lineage>
</organism>